<evidence type="ECO:0000256" key="3">
    <source>
        <dbReference type="ARBA" id="ARBA00022764"/>
    </source>
</evidence>
<dbReference type="PANTHER" id="PTHR36504">
    <property type="entry name" value="LIPOPOLYSACCHARIDE EXPORT SYSTEM PROTEIN LPTA"/>
    <property type="match status" value="1"/>
</dbReference>
<dbReference type="GO" id="GO:0017089">
    <property type="term" value="F:glycolipid transfer activity"/>
    <property type="evidence" value="ECO:0007669"/>
    <property type="project" value="TreeGrafter"/>
</dbReference>
<name>A0A0W8FQQ3_9ZZZZ</name>
<evidence type="ECO:0000256" key="2">
    <source>
        <dbReference type="ARBA" id="ARBA00022729"/>
    </source>
</evidence>
<dbReference type="EMBL" id="LNQE01000917">
    <property type="protein sequence ID" value="KUG23190.1"/>
    <property type="molecule type" value="Genomic_DNA"/>
</dbReference>
<dbReference type="AlphaFoldDB" id="A0A0W8FQQ3"/>
<dbReference type="Pfam" id="PF03968">
    <property type="entry name" value="LptD_N"/>
    <property type="match status" value="1"/>
</dbReference>
<comment type="caution">
    <text evidence="5">The sequence shown here is derived from an EMBL/GenBank/DDBJ whole genome shotgun (WGS) entry which is preliminary data.</text>
</comment>
<evidence type="ECO:0000259" key="4">
    <source>
        <dbReference type="Pfam" id="PF03968"/>
    </source>
</evidence>
<gene>
    <name evidence="5" type="ORF">ASZ90_007031</name>
</gene>
<proteinExistence type="predicted"/>
<keyword evidence="3" id="KW-0574">Periplasm</keyword>
<protein>
    <submittedName>
        <fullName evidence="5">Osta family protein</fullName>
    </submittedName>
</protein>
<sequence length="183" mass="20100">MISKVNCLFVAVVVLLAALQVHAENNPLIKQSDDPVEITSNRMEAFNEKKLIVFSGNAIATQGNKVLKADQLRLYYKEESGKKSKIGTIETESAGDLEKIEAKGNVSLTQGERVATGDEAVYLRDSNRVVLTGNATLKEGKNIIRGDRVIVFLNENRGIVESNTQKQVKAIIYPQEKKKAGVN</sequence>
<dbReference type="InterPro" id="IPR005653">
    <property type="entry name" value="OstA-like_N"/>
</dbReference>
<dbReference type="GO" id="GO:0001530">
    <property type="term" value="F:lipopolysaccharide binding"/>
    <property type="evidence" value="ECO:0007669"/>
    <property type="project" value="InterPro"/>
</dbReference>
<feature type="domain" description="Organic solvent tolerance-like N-terminal" evidence="4">
    <location>
        <begin position="37"/>
        <end position="156"/>
    </location>
</feature>
<evidence type="ECO:0000256" key="1">
    <source>
        <dbReference type="ARBA" id="ARBA00022448"/>
    </source>
</evidence>
<dbReference type="InterPro" id="IPR014340">
    <property type="entry name" value="LptA"/>
</dbReference>
<keyword evidence="1" id="KW-0813">Transport</keyword>
<dbReference type="NCBIfam" id="TIGR03002">
    <property type="entry name" value="outer_YhbN_LptA"/>
    <property type="match status" value="1"/>
</dbReference>
<dbReference type="Gene3D" id="2.60.450.10">
    <property type="entry name" value="Lipopolysaccharide (LPS) transport protein A like domain"/>
    <property type="match status" value="1"/>
</dbReference>
<dbReference type="GO" id="GO:0009279">
    <property type="term" value="C:cell outer membrane"/>
    <property type="evidence" value="ECO:0007669"/>
    <property type="project" value="TreeGrafter"/>
</dbReference>
<dbReference type="InterPro" id="IPR052037">
    <property type="entry name" value="LPS_export_LptA"/>
</dbReference>
<dbReference type="PANTHER" id="PTHR36504:SF1">
    <property type="entry name" value="LIPOPOLYSACCHARIDE EXPORT SYSTEM PROTEIN LPTA"/>
    <property type="match status" value="1"/>
</dbReference>
<accession>A0A0W8FQQ3</accession>
<keyword evidence="2" id="KW-0732">Signal</keyword>
<dbReference type="GO" id="GO:0030288">
    <property type="term" value="C:outer membrane-bounded periplasmic space"/>
    <property type="evidence" value="ECO:0007669"/>
    <property type="project" value="TreeGrafter"/>
</dbReference>
<organism evidence="5">
    <name type="scientific">hydrocarbon metagenome</name>
    <dbReference type="NCBI Taxonomy" id="938273"/>
    <lineage>
        <taxon>unclassified sequences</taxon>
        <taxon>metagenomes</taxon>
        <taxon>ecological metagenomes</taxon>
    </lineage>
</organism>
<evidence type="ECO:0000313" key="5">
    <source>
        <dbReference type="EMBL" id="KUG23190.1"/>
    </source>
</evidence>
<reference evidence="5" key="1">
    <citation type="journal article" date="2015" name="Proc. Natl. Acad. Sci. U.S.A.">
        <title>Networks of energetic and metabolic interactions define dynamics in microbial communities.</title>
        <authorList>
            <person name="Embree M."/>
            <person name="Liu J.K."/>
            <person name="Al-Bassam M.M."/>
            <person name="Zengler K."/>
        </authorList>
    </citation>
    <scope>NUCLEOTIDE SEQUENCE</scope>
</reference>
<dbReference type="GO" id="GO:0015920">
    <property type="term" value="P:lipopolysaccharide transport"/>
    <property type="evidence" value="ECO:0007669"/>
    <property type="project" value="InterPro"/>
</dbReference>